<name>A0A8J2SWF6_9STRA</name>
<feature type="region of interest" description="Disordered" evidence="1">
    <location>
        <begin position="60"/>
        <end position="103"/>
    </location>
</feature>
<reference evidence="3" key="1">
    <citation type="submission" date="2021-11" db="EMBL/GenBank/DDBJ databases">
        <authorList>
            <consortium name="Genoscope - CEA"/>
            <person name="William W."/>
        </authorList>
    </citation>
    <scope>NUCLEOTIDE SEQUENCE</scope>
</reference>
<feature type="region of interest" description="Disordered" evidence="1">
    <location>
        <begin position="629"/>
        <end position="652"/>
    </location>
</feature>
<proteinExistence type="predicted"/>
<feature type="compositionally biased region" description="Low complexity" evidence="1">
    <location>
        <begin position="266"/>
        <end position="277"/>
    </location>
</feature>
<evidence type="ECO:0000313" key="4">
    <source>
        <dbReference type="Proteomes" id="UP000789595"/>
    </source>
</evidence>
<accession>A0A8J2SWF6</accession>
<gene>
    <name evidence="3" type="ORF">PECAL_5P22650</name>
</gene>
<feature type="region of interest" description="Disordered" evidence="1">
    <location>
        <begin position="935"/>
        <end position="1041"/>
    </location>
</feature>
<dbReference type="EMBL" id="CAKKNE010000005">
    <property type="protein sequence ID" value="CAH0377734.1"/>
    <property type="molecule type" value="Genomic_DNA"/>
</dbReference>
<dbReference type="CDD" id="cd14270">
    <property type="entry name" value="UBA"/>
    <property type="match status" value="1"/>
</dbReference>
<keyword evidence="4" id="KW-1185">Reference proteome</keyword>
<feature type="compositionally biased region" description="Low complexity" evidence="1">
    <location>
        <begin position="969"/>
        <end position="995"/>
    </location>
</feature>
<feature type="region of interest" description="Disordered" evidence="1">
    <location>
        <begin position="261"/>
        <end position="303"/>
    </location>
</feature>
<protein>
    <recommendedName>
        <fullName evidence="2">UBA domain-containing protein</fullName>
    </recommendedName>
</protein>
<evidence type="ECO:0000313" key="3">
    <source>
        <dbReference type="EMBL" id="CAH0377734.1"/>
    </source>
</evidence>
<feature type="compositionally biased region" description="Low complexity" evidence="1">
    <location>
        <begin position="935"/>
        <end position="953"/>
    </location>
</feature>
<dbReference type="Proteomes" id="UP000789595">
    <property type="component" value="Unassembled WGS sequence"/>
</dbReference>
<feature type="compositionally biased region" description="Low complexity" evidence="1">
    <location>
        <begin position="90"/>
        <end position="99"/>
    </location>
</feature>
<comment type="caution">
    <text evidence="3">The sequence shown here is derived from an EMBL/GenBank/DDBJ whole genome shotgun (WGS) entry which is preliminary data.</text>
</comment>
<dbReference type="InterPro" id="IPR015940">
    <property type="entry name" value="UBA"/>
</dbReference>
<dbReference type="OrthoDB" id="10624191at2759"/>
<feature type="domain" description="UBA" evidence="2">
    <location>
        <begin position="25"/>
        <end position="49"/>
    </location>
</feature>
<dbReference type="PANTHER" id="PTHR24216">
    <property type="entry name" value="PAXILLIN-RELATED"/>
    <property type="match status" value="1"/>
</dbReference>
<dbReference type="Pfam" id="PF00627">
    <property type="entry name" value="UBA"/>
    <property type="match status" value="1"/>
</dbReference>
<sequence>MASIPTNTARTAPLDTSVKLGAAQQRALKDLVAMGFGKQACKEALLRTGTTSMDRLLAALTGPEEPPPRKRDAAGTPKAVPRPRPRPTPQRRAPPTAAPKVGAHLKHGDVRGVASKVYTKGNAHTWIDLKTTTGDVIEVRSTQVESIELSADEVLACSKEMAPDDWLRLRVDGLVKLPSRQGVIGNRFTASDGSEKRQLVVEGSIIRCALCEETTWDLGGDVHRNWHAAQHSIKSHCGHFASCRRGNAHVEALEKVSGKEISMEGAPVKSRASSSSRPAKRARVVSQTRRMIGPKNRPASARPDSHLKLNTALHQLHPDFDGTRKFPRGRGIMPSFLLENIDGNDVTNENHEAFEQFVVCWLFNEIIPRTCRVPGKVDAKGVSVEVDETKPSIRVLELGGGIGAVSTMIQQNLQMVDSDAPHVVVEPNALLSDGPLLRNRLRHGSRFDVIRGVVSSKDKVAFGLGDINPNHPRAWMWGTIDASASRKVDVRGAPLSEVEDLLGGAPTVLVADCEGGLISLLEDYPHIIDEVVAIYYERDPPGDYTASEALLAAKGFVPVLIASLHRVVVRESALPRPVSTAAAADSTTADATMADAAPAPAAAPTAAATATPAMAEAVAAPAPAAEAATPAAKAKVEPPSPSPSPTLSSSTDDIEARRAAVVARYAAELSSLVAEKDKQAKQLEGLVTETRAHAQKYGTVNKELEAALLEFIEDHAEPALRAARRAKNAVEEASQTTTMTRRKLAENSRVLCGWHDDAWSDDEALEWYPGCATPSNPMDAACDVYDVVFDDGDGRERVKREELRSVFVPGAFDWASPFVEEDDEVEEEAVEVEDFPLLSNDGVEILEALRLPPAPPKKGARVRGRYKHEGAEKWFHGSVVGITCRRGRSMLLLVRYDGEDEAVDEAWPSDDLEVLAPEEDVVAMAVEPVPVAEPAAAEAALPPAEEAPAEEAPALPPKKRGRKEPKPAAEPAVEPSKPAVQPSAAEPSSASAPPAESRKPSLAEMATAAARAAREEAAAAPPEGSDDSDDEPIGLVAGPRV</sequence>
<organism evidence="3 4">
    <name type="scientific">Pelagomonas calceolata</name>
    <dbReference type="NCBI Taxonomy" id="35677"/>
    <lineage>
        <taxon>Eukaryota</taxon>
        <taxon>Sar</taxon>
        <taxon>Stramenopiles</taxon>
        <taxon>Ochrophyta</taxon>
        <taxon>Pelagophyceae</taxon>
        <taxon>Pelagomonadales</taxon>
        <taxon>Pelagomonadaceae</taxon>
        <taxon>Pelagomonas</taxon>
    </lineage>
</organism>
<evidence type="ECO:0000259" key="2">
    <source>
        <dbReference type="Pfam" id="PF00627"/>
    </source>
</evidence>
<dbReference type="PANTHER" id="PTHR24216:SF65">
    <property type="entry name" value="PAXILLIN-LIKE PROTEIN 1"/>
    <property type="match status" value="1"/>
</dbReference>
<dbReference type="SUPFAM" id="SSF46934">
    <property type="entry name" value="UBA-like"/>
    <property type="match status" value="1"/>
</dbReference>
<evidence type="ECO:0000256" key="1">
    <source>
        <dbReference type="SAM" id="MobiDB-lite"/>
    </source>
</evidence>
<dbReference type="InterPro" id="IPR009060">
    <property type="entry name" value="UBA-like_sf"/>
</dbReference>
<dbReference type="AlphaFoldDB" id="A0A8J2SWF6"/>